<evidence type="ECO:0008006" key="3">
    <source>
        <dbReference type="Google" id="ProtNLM"/>
    </source>
</evidence>
<reference evidence="1 2" key="1">
    <citation type="journal article" date="2012" name="Genome Biol. Evol.">
        <title>Related Giant Viruses in Distant Locations and Different Habitats: Acanthamoeba polyphaga moumouvirus Represents a Third Lineage of the Mimiviridae That Is Close to the Megavirus Lineage.</title>
        <authorList>
            <person name="Yoosuf N."/>
            <person name="Yutin N."/>
            <person name="Colson P."/>
            <person name="Shabalina S.A."/>
            <person name="Pagnier I."/>
            <person name="Robert C."/>
            <person name="Azza S."/>
            <person name="Klose T."/>
            <person name="Wong J."/>
            <person name="Rossmann M.G."/>
            <person name="La Scola B."/>
            <person name="Raoult D."/>
            <person name="Koonin E.V."/>
        </authorList>
    </citation>
    <scope>NUCLEOTIDE SEQUENCE [LARGE SCALE GENOMIC DNA]</scope>
    <source>
        <strain evidence="1 2">M10A</strain>
    </source>
</reference>
<dbReference type="GeneID" id="14446142"/>
<gene>
    <name evidence="1" type="ORF">Moumou_00888</name>
</gene>
<name>L7RE47_9VIRU</name>
<dbReference type="Proteomes" id="UP000201640">
    <property type="component" value="Segment"/>
</dbReference>
<dbReference type="EMBL" id="JX962719">
    <property type="protein sequence ID" value="AGC02403.1"/>
    <property type="molecule type" value="Genomic_DNA"/>
</dbReference>
<accession>L7RE47</accession>
<sequence>MDLFYDILFRCTPCPEIYEILLSDFKVENLKNKLVYIIIDEVGNDDDINYYLEPILYQIYSKIGMDQGFIDELFLKSYNFSENMTKILVEYGANYEKYGKKAIKEAKKINNTEIINYIKNLLENSDE</sequence>
<evidence type="ECO:0000313" key="2">
    <source>
        <dbReference type="Proteomes" id="UP000201640"/>
    </source>
</evidence>
<dbReference type="KEGG" id="vg:14446142"/>
<proteinExistence type="predicted"/>
<keyword evidence="2" id="KW-1185">Reference proteome</keyword>
<organism evidence="1 2">
    <name type="scientific">Acanthamoeba polyphaga moumouvirus</name>
    <dbReference type="NCBI Taxonomy" id="1269028"/>
    <lineage>
        <taxon>Viruses</taxon>
        <taxon>Varidnaviria</taxon>
        <taxon>Bamfordvirae</taxon>
        <taxon>Nucleocytoviricota</taxon>
        <taxon>Megaviricetes</taxon>
        <taxon>Imitervirales</taxon>
        <taxon>Mimiviridae</taxon>
        <taxon>Megamimivirinae</taxon>
        <taxon>Moumouvirus</taxon>
    </lineage>
</organism>
<evidence type="ECO:0000313" key="1">
    <source>
        <dbReference type="EMBL" id="AGC02403.1"/>
    </source>
</evidence>
<dbReference type="RefSeq" id="YP_007354839.1">
    <property type="nucleotide sequence ID" value="NC_020104.1"/>
</dbReference>
<protein>
    <recommendedName>
        <fullName evidence="3">Ankyrin repeat protein</fullName>
    </recommendedName>
</protein>